<dbReference type="PANTHER" id="PTHR10815:SF13">
    <property type="entry name" value="METHYLATED-DNA--PROTEIN-CYSTEINE METHYLTRANSFERASE"/>
    <property type="match status" value="1"/>
</dbReference>
<feature type="domain" description="Methylated-DNA-[protein]-cysteine S-methyltransferase DNA binding" evidence="7">
    <location>
        <begin position="58"/>
        <end position="134"/>
    </location>
</feature>
<dbReference type="InterPro" id="IPR014048">
    <property type="entry name" value="MethylDNA_cys_MeTrfase_DNA-bd"/>
</dbReference>
<evidence type="ECO:0000256" key="1">
    <source>
        <dbReference type="ARBA" id="ARBA00001286"/>
    </source>
</evidence>
<dbReference type="GO" id="GO:0006281">
    <property type="term" value="P:DNA repair"/>
    <property type="evidence" value="ECO:0007669"/>
    <property type="project" value="UniProtKB-KW"/>
</dbReference>
<keyword evidence="5" id="KW-0234">DNA repair</keyword>
<evidence type="ECO:0000256" key="5">
    <source>
        <dbReference type="ARBA" id="ARBA00023204"/>
    </source>
</evidence>
<dbReference type="InterPro" id="IPR036631">
    <property type="entry name" value="MGMT_N_sf"/>
</dbReference>
<organism evidence="8 9">
    <name type="scientific">Candidatus Alloenteromonas pullicola</name>
    <dbReference type="NCBI Taxonomy" id="2840784"/>
    <lineage>
        <taxon>Bacteria</taxon>
        <taxon>Bacillati</taxon>
        <taxon>Bacillota</taxon>
        <taxon>Bacillota incertae sedis</taxon>
        <taxon>Candidatus Alloenteromonas</taxon>
    </lineage>
</organism>
<comment type="catalytic activity">
    <reaction evidence="1">
        <text>a 4-O-methyl-thymidine in DNA + L-cysteinyl-[protein] = a thymidine in DNA + S-methyl-L-cysteinyl-[protein]</text>
        <dbReference type="Rhea" id="RHEA:53428"/>
        <dbReference type="Rhea" id="RHEA-COMP:10131"/>
        <dbReference type="Rhea" id="RHEA-COMP:10132"/>
        <dbReference type="Rhea" id="RHEA-COMP:13555"/>
        <dbReference type="Rhea" id="RHEA-COMP:13556"/>
        <dbReference type="ChEBI" id="CHEBI:29950"/>
        <dbReference type="ChEBI" id="CHEBI:82612"/>
        <dbReference type="ChEBI" id="CHEBI:137386"/>
        <dbReference type="ChEBI" id="CHEBI:137387"/>
        <dbReference type="EC" id="2.1.1.63"/>
    </reaction>
</comment>
<dbReference type="InterPro" id="IPR001497">
    <property type="entry name" value="MethylDNA_cys_MeTrfase_AS"/>
</dbReference>
<keyword evidence="3" id="KW-0808">Transferase</keyword>
<dbReference type="InterPro" id="IPR036217">
    <property type="entry name" value="MethylDNA_cys_MeTrfase_DNAb"/>
</dbReference>
<evidence type="ECO:0000256" key="2">
    <source>
        <dbReference type="ARBA" id="ARBA00022603"/>
    </source>
</evidence>
<gene>
    <name evidence="8" type="ORF">IAC52_04145</name>
</gene>
<reference evidence="8" key="1">
    <citation type="submission" date="2020-10" db="EMBL/GenBank/DDBJ databases">
        <authorList>
            <person name="Gilroy R."/>
        </authorList>
    </citation>
    <scope>NUCLEOTIDE SEQUENCE</scope>
    <source>
        <strain evidence="8">ChiGjej1B1-22543</strain>
    </source>
</reference>
<sequence>MGKIAVESEDGFITAVYFDDEEYDGTGKAIDKAKAWLEEYFLGRNPKIDIGLMLKGTEFQLRVWEELMSIPYGTTITYGELAKRIGSHPHPVGQAMKRNRIMLLLPCHRVVASNGLGGYAGREYNKLRLLQLEGSVR</sequence>
<dbReference type="CDD" id="cd06445">
    <property type="entry name" value="ATase"/>
    <property type="match status" value="1"/>
</dbReference>
<dbReference type="Proteomes" id="UP000824070">
    <property type="component" value="Unassembled WGS sequence"/>
</dbReference>
<dbReference type="Gene3D" id="1.10.10.10">
    <property type="entry name" value="Winged helix-like DNA-binding domain superfamily/Winged helix DNA-binding domain"/>
    <property type="match status" value="1"/>
</dbReference>
<evidence type="ECO:0000256" key="6">
    <source>
        <dbReference type="ARBA" id="ARBA00049348"/>
    </source>
</evidence>
<keyword evidence="2" id="KW-0489">Methyltransferase</keyword>
<protein>
    <submittedName>
        <fullName evidence="8">Methylated-DNA--[protein]-cysteine S-methyltransferase</fullName>
    </submittedName>
</protein>
<dbReference type="NCBIfam" id="TIGR00589">
    <property type="entry name" value="ogt"/>
    <property type="match status" value="1"/>
</dbReference>
<evidence type="ECO:0000313" key="8">
    <source>
        <dbReference type="EMBL" id="HIU45469.1"/>
    </source>
</evidence>
<name>A0A9D1S2T0_9FIRM</name>
<proteinExistence type="predicted"/>
<dbReference type="Pfam" id="PF01035">
    <property type="entry name" value="DNA_binding_1"/>
    <property type="match status" value="1"/>
</dbReference>
<evidence type="ECO:0000256" key="3">
    <source>
        <dbReference type="ARBA" id="ARBA00022679"/>
    </source>
</evidence>
<dbReference type="PANTHER" id="PTHR10815">
    <property type="entry name" value="METHYLATED-DNA--PROTEIN-CYSTEINE METHYLTRANSFERASE"/>
    <property type="match status" value="1"/>
</dbReference>
<dbReference type="GO" id="GO:0032259">
    <property type="term" value="P:methylation"/>
    <property type="evidence" value="ECO:0007669"/>
    <property type="project" value="UniProtKB-KW"/>
</dbReference>
<dbReference type="SUPFAM" id="SSF53155">
    <property type="entry name" value="Methylated DNA-protein cysteine methyltransferase domain"/>
    <property type="match status" value="1"/>
</dbReference>
<comment type="caution">
    <text evidence="8">The sequence shown here is derived from an EMBL/GenBank/DDBJ whole genome shotgun (WGS) entry which is preliminary data.</text>
</comment>
<dbReference type="SUPFAM" id="SSF46767">
    <property type="entry name" value="Methylated DNA-protein cysteine methyltransferase, C-terminal domain"/>
    <property type="match status" value="1"/>
</dbReference>
<evidence type="ECO:0000259" key="7">
    <source>
        <dbReference type="Pfam" id="PF01035"/>
    </source>
</evidence>
<dbReference type="GO" id="GO:0003908">
    <property type="term" value="F:methylated-DNA-[protein]-cysteine S-methyltransferase activity"/>
    <property type="evidence" value="ECO:0007669"/>
    <property type="project" value="UniProtKB-EC"/>
</dbReference>
<accession>A0A9D1S2T0</accession>
<comment type="catalytic activity">
    <reaction evidence="6">
        <text>a 6-O-methyl-2'-deoxyguanosine in DNA + L-cysteinyl-[protein] = S-methyl-L-cysteinyl-[protein] + a 2'-deoxyguanosine in DNA</text>
        <dbReference type="Rhea" id="RHEA:24000"/>
        <dbReference type="Rhea" id="RHEA-COMP:10131"/>
        <dbReference type="Rhea" id="RHEA-COMP:10132"/>
        <dbReference type="Rhea" id="RHEA-COMP:11367"/>
        <dbReference type="Rhea" id="RHEA-COMP:11368"/>
        <dbReference type="ChEBI" id="CHEBI:29950"/>
        <dbReference type="ChEBI" id="CHEBI:82612"/>
        <dbReference type="ChEBI" id="CHEBI:85445"/>
        <dbReference type="ChEBI" id="CHEBI:85448"/>
        <dbReference type="EC" id="2.1.1.63"/>
    </reaction>
</comment>
<evidence type="ECO:0000313" key="9">
    <source>
        <dbReference type="Proteomes" id="UP000824070"/>
    </source>
</evidence>
<evidence type="ECO:0000256" key="4">
    <source>
        <dbReference type="ARBA" id="ARBA00022763"/>
    </source>
</evidence>
<dbReference type="EMBL" id="DVMV01000031">
    <property type="protein sequence ID" value="HIU45469.1"/>
    <property type="molecule type" value="Genomic_DNA"/>
</dbReference>
<dbReference type="InterPro" id="IPR036388">
    <property type="entry name" value="WH-like_DNA-bd_sf"/>
</dbReference>
<reference evidence="8" key="2">
    <citation type="journal article" date="2021" name="PeerJ">
        <title>Extensive microbial diversity within the chicken gut microbiome revealed by metagenomics and culture.</title>
        <authorList>
            <person name="Gilroy R."/>
            <person name="Ravi A."/>
            <person name="Getino M."/>
            <person name="Pursley I."/>
            <person name="Horton D.L."/>
            <person name="Alikhan N.F."/>
            <person name="Baker D."/>
            <person name="Gharbi K."/>
            <person name="Hall N."/>
            <person name="Watson M."/>
            <person name="Adriaenssens E.M."/>
            <person name="Foster-Nyarko E."/>
            <person name="Jarju S."/>
            <person name="Secka A."/>
            <person name="Antonio M."/>
            <person name="Oren A."/>
            <person name="Chaudhuri R.R."/>
            <person name="La Ragione R."/>
            <person name="Hildebrand F."/>
            <person name="Pallen M.J."/>
        </authorList>
    </citation>
    <scope>NUCLEOTIDE SEQUENCE</scope>
    <source>
        <strain evidence="8">ChiGjej1B1-22543</strain>
    </source>
</reference>
<keyword evidence="4" id="KW-0227">DNA damage</keyword>
<dbReference type="AlphaFoldDB" id="A0A9D1S2T0"/>
<dbReference type="PROSITE" id="PS00374">
    <property type="entry name" value="MGMT"/>
    <property type="match status" value="1"/>
</dbReference>